<reference evidence="2 3" key="1">
    <citation type="journal article" date="2018" name="PLoS Genet.">
        <title>Population sequencing reveals clonal diversity and ancestral inbreeding in the grapevine cultivar Chardonnay.</title>
        <authorList>
            <person name="Roach M.J."/>
            <person name="Johnson D.L."/>
            <person name="Bohlmann J."/>
            <person name="van Vuuren H.J."/>
            <person name="Jones S.J."/>
            <person name="Pretorius I.S."/>
            <person name="Schmidt S.A."/>
            <person name="Borneman A.R."/>
        </authorList>
    </citation>
    <scope>NUCLEOTIDE SEQUENCE [LARGE SCALE GENOMIC DNA]</scope>
    <source>
        <strain evidence="3">cv. Chardonnay</strain>
        <tissue evidence="2">Leaf</tissue>
    </source>
</reference>
<keyword evidence="1" id="KW-0472">Membrane</keyword>
<dbReference type="AlphaFoldDB" id="A0A438FGB3"/>
<comment type="caution">
    <text evidence="2">The sequence shown here is derived from an EMBL/GenBank/DDBJ whole genome shotgun (WGS) entry which is preliminary data.</text>
</comment>
<name>A0A438FGB3_VITVI</name>
<dbReference type="InterPro" id="IPR044824">
    <property type="entry name" value="MAIN-like"/>
</dbReference>
<dbReference type="PANTHER" id="PTHR46033">
    <property type="entry name" value="PROTEIN MAIN-LIKE 2"/>
    <property type="match status" value="1"/>
</dbReference>
<proteinExistence type="predicted"/>
<evidence type="ECO:0000313" key="3">
    <source>
        <dbReference type="Proteomes" id="UP000288805"/>
    </source>
</evidence>
<sequence length="409" mass="45351">MIVTLQDVAMILGLRIHGSPITNTCDIDWLLLCSEFLGVVPPPSQIKGLVISARWLREQFSYPPTGVDDVILQCYARAFILVLLVWAYLIESYVMRVWIVPQRFLDLSHYYRLHVGQPDFGRSPVPIVVPHVHDDVVDGLHDHLLPDEALTIDLLGHRWRVPLFWSHNPSPHVLTFHRDQLDAQTQDQDHCVHSTQEPSTSSWPSMRPPSLITLVRVPPIRGRGRGGRRAGQRHVPLASTLVQPSHPPVTSTFPLFQPSASLESPLSSPDVSIPTHSSRPETTIPFTLTPIEPSILLDLPFFPHVTSIQTSSPLPPPPPQPSISLGASPPVTKFIAPPPVIEFIAPPPIIESIAPLPFFEGTTHAARLHIWLPIGHRAPCVRRVLPPSIPSNSTTHVDGVSQSIEIETF</sequence>
<evidence type="ECO:0000313" key="2">
    <source>
        <dbReference type="EMBL" id="RVW59034.1"/>
    </source>
</evidence>
<organism evidence="2 3">
    <name type="scientific">Vitis vinifera</name>
    <name type="common">Grape</name>
    <dbReference type="NCBI Taxonomy" id="29760"/>
    <lineage>
        <taxon>Eukaryota</taxon>
        <taxon>Viridiplantae</taxon>
        <taxon>Streptophyta</taxon>
        <taxon>Embryophyta</taxon>
        <taxon>Tracheophyta</taxon>
        <taxon>Spermatophyta</taxon>
        <taxon>Magnoliopsida</taxon>
        <taxon>eudicotyledons</taxon>
        <taxon>Gunneridae</taxon>
        <taxon>Pentapetalae</taxon>
        <taxon>rosids</taxon>
        <taxon>Vitales</taxon>
        <taxon>Vitaceae</taxon>
        <taxon>Viteae</taxon>
        <taxon>Vitis</taxon>
    </lineage>
</organism>
<protein>
    <submittedName>
        <fullName evidence="2">Serine/threonine-protein phosphatase 7 long form-like</fullName>
    </submittedName>
</protein>
<evidence type="ECO:0000256" key="1">
    <source>
        <dbReference type="SAM" id="Phobius"/>
    </source>
</evidence>
<dbReference type="PANTHER" id="PTHR46033:SF8">
    <property type="entry name" value="PROTEIN MAINTENANCE OF MERISTEMS-LIKE"/>
    <property type="match status" value="1"/>
</dbReference>
<dbReference type="EMBL" id="QGNW01000911">
    <property type="protein sequence ID" value="RVW59034.1"/>
    <property type="molecule type" value="Genomic_DNA"/>
</dbReference>
<dbReference type="Proteomes" id="UP000288805">
    <property type="component" value="Unassembled WGS sequence"/>
</dbReference>
<gene>
    <name evidence="2" type="primary">MAIL3_23</name>
    <name evidence="2" type="ORF">CK203_106732</name>
</gene>
<feature type="transmembrane region" description="Helical" evidence="1">
    <location>
        <begin position="70"/>
        <end position="89"/>
    </location>
</feature>
<accession>A0A438FGB3</accession>
<dbReference type="GO" id="GO:0010073">
    <property type="term" value="P:meristem maintenance"/>
    <property type="evidence" value="ECO:0007669"/>
    <property type="project" value="InterPro"/>
</dbReference>
<keyword evidence="1" id="KW-1133">Transmembrane helix</keyword>
<keyword evidence="1" id="KW-0812">Transmembrane</keyword>